<dbReference type="GO" id="GO:0003677">
    <property type="term" value="F:DNA binding"/>
    <property type="evidence" value="ECO:0007669"/>
    <property type="project" value="UniProtKB-KW"/>
</dbReference>
<dbReference type="SUPFAM" id="SSF53850">
    <property type="entry name" value="Periplasmic binding protein-like II"/>
    <property type="match status" value="1"/>
</dbReference>
<evidence type="ECO:0000256" key="4">
    <source>
        <dbReference type="ARBA" id="ARBA00023163"/>
    </source>
</evidence>
<keyword evidence="2" id="KW-0805">Transcription regulation</keyword>
<dbReference type="Proteomes" id="UP000318126">
    <property type="component" value="Unassembled WGS sequence"/>
</dbReference>
<dbReference type="OrthoDB" id="6621790at2"/>
<dbReference type="PROSITE" id="PS50931">
    <property type="entry name" value="HTH_LYSR"/>
    <property type="match status" value="1"/>
</dbReference>
<comment type="caution">
    <text evidence="6">The sequence shown here is derived from an EMBL/GenBank/DDBJ whole genome shotgun (WGS) entry which is preliminary data.</text>
</comment>
<dbReference type="InterPro" id="IPR036390">
    <property type="entry name" value="WH_DNA-bd_sf"/>
</dbReference>
<organism evidence="6 7">
    <name type="scientific">Shewanella hanedai</name>
    <name type="common">Alteromonas hanedai</name>
    <dbReference type="NCBI Taxonomy" id="25"/>
    <lineage>
        <taxon>Bacteria</taxon>
        <taxon>Pseudomonadati</taxon>
        <taxon>Pseudomonadota</taxon>
        <taxon>Gammaproteobacteria</taxon>
        <taxon>Alteromonadales</taxon>
        <taxon>Shewanellaceae</taxon>
        <taxon>Shewanella</taxon>
    </lineage>
</organism>
<dbReference type="InterPro" id="IPR037402">
    <property type="entry name" value="YidZ_PBP2"/>
</dbReference>
<keyword evidence="4" id="KW-0804">Transcription</keyword>
<dbReference type="EMBL" id="VKGK01000035">
    <property type="protein sequence ID" value="TRY12375.1"/>
    <property type="molecule type" value="Genomic_DNA"/>
</dbReference>
<feature type="domain" description="HTH lysR-type" evidence="5">
    <location>
        <begin position="9"/>
        <end position="66"/>
    </location>
</feature>
<dbReference type="PRINTS" id="PR00039">
    <property type="entry name" value="HTHLYSR"/>
</dbReference>
<dbReference type="Gene3D" id="3.40.190.10">
    <property type="entry name" value="Periplasmic binding protein-like II"/>
    <property type="match status" value="2"/>
</dbReference>
<name>A0A553JIV6_SHEHA</name>
<gene>
    <name evidence="6" type="ORF">FN961_21295</name>
</gene>
<reference evidence="7" key="1">
    <citation type="submission" date="2019-07" db="EMBL/GenBank/DDBJ databases">
        <title>Shewanella sp. YLB-08 draft genomic sequence.</title>
        <authorList>
            <person name="Yu L."/>
        </authorList>
    </citation>
    <scope>NUCLEOTIDE SEQUENCE [LARGE SCALE GENOMIC DNA]</scope>
    <source>
        <strain evidence="7">JCM 20706</strain>
    </source>
</reference>
<dbReference type="GO" id="GO:0003700">
    <property type="term" value="F:DNA-binding transcription factor activity"/>
    <property type="evidence" value="ECO:0007669"/>
    <property type="project" value="InterPro"/>
</dbReference>
<evidence type="ECO:0000313" key="6">
    <source>
        <dbReference type="EMBL" id="TRY12375.1"/>
    </source>
</evidence>
<evidence type="ECO:0000259" key="5">
    <source>
        <dbReference type="PROSITE" id="PS50931"/>
    </source>
</evidence>
<dbReference type="Pfam" id="PF03466">
    <property type="entry name" value="LysR_substrate"/>
    <property type="match status" value="1"/>
</dbReference>
<dbReference type="InterPro" id="IPR036388">
    <property type="entry name" value="WH-like_DNA-bd_sf"/>
</dbReference>
<keyword evidence="3" id="KW-0238">DNA-binding</keyword>
<dbReference type="CDD" id="cd08417">
    <property type="entry name" value="PBP2_Nitroaromatics_like"/>
    <property type="match status" value="1"/>
</dbReference>
<evidence type="ECO:0000256" key="3">
    <source>
        <dbReference type="ARBA" id="ARBA00023125"/>
    </source>
</evidence>
<dbReference type="AlphaFoldDB" id="A0A553JIV6"/>
<evidence type="ECO:0000313" key="7">
    <source>
        <dbReference type="Proteomes" id="UP000318126"/>
    </source>
</evidence>
<evidence type="ECO:0000256" key="2">
    <source>
        <dbReference type="ARBA" id="ARBA00023015"/>
    </source>
</evidence>
<dbReference type="RefSeq" id="WP_144042197.1">
    <property type="nucleotide sequence ID" value="NZ_BMPL01000035.1"/>
</dbReference>
<dbReference type="Pfam" id="PF00126">
    <property type="entry name" value="HTH_1"/>
    <property type="match status" value="1"/>
</dbReference>
<dbReference type="Gene3D" id="1.10.10.10">
    <property type="entry name" value="Winged helix-like DNA-binding domain superfamily/Winged helix DNA-binding domain"/>
    <property type="match status" value="1"/>
</dbReference>
<proteinExistence type="inferred from homology"/>
<protein>
    <submittedName>
        <fullName evidence="6">LysR family transcriptional regulator</fullName>
    </submittedName>
</protein>
<dbReference type="PANTHER" id="PTHR30118">
    <property type="entry name" value="HTH-TYPE TRANSCRIPTIONAL REGULATOR LEUO-RELATED"/>
    <property type="match status" value="1"/>
</dbReference>
<sequence>MELEDIYRQDLSLLIALQILVEECSVTQAAKRLHLSQSATSRILSRLREMLDDPLFSRVGQKLVPTQFALDCYQQLQQPTGQLIEMLSPRAFVPSECHQHFTVAVTDYAMQALIPFILPDIYSKAPNIKLEIIPVQHRELQSQLSVQGADMAICRAIGQTQQLNQEFLGKVGVSCLLSSTHPLANQTLTLKDYLHFPHATIAISDGVKALLDAAIISYPPRNELLRTPHLDSALALLQFHPAIITLPAGMAELAASKHRLRVKPLPFDIPPLNYNLFWHSRAELDKAQQWLRGEVRQSIRRLLKAE</sequence>
<dbReference type="SUPFAM" id="SSF46785">
    <property type="entry name" value="Winged helix' DNA-binding domain"/>
    <property type="match status" value="1"/>
</dbReference>
<dbReference type="InterPro" id="IPR050389">
    <property type="entry name" value="LysR-type_TF"/>
</dbReference>
<dbReference type="PANTHER" id="PTHR30118:SF15">
    <property type="entry name" value="TRANSCRIPTIONAL REGULATORY PROTEIN"/>
    <property type="match status" value="1"/>
</dbReference>
<evidence type="ECO:0000256" key="1">
    <source>
        <dbReference type="ARBA" id="ARBA00009437"/>
    </source>
</evidence>
<comment type="similarity">
    <text evidence="1">Belongs to the LysR transcriptional regulatory family.</text>
</comment>
<keyword evidence="7" id="KW-1185">Reference proteome</keyword>
<dbReference type="InterPro" id="IPR000847">
    <property type="entry name" value="LysR_HTH_N"/>
</dbReference>
<dbReference type="InterPro" id="IPR005119">
    <property type="entry name" value="LysR_subst-bd"/>
</dbReference>
<accession>A0A553JIV6</accession>